<organism evidence="9 10">
    <name type="scientific">Bosea lathyri</name>
    <dbReference type="NCBI Taxonomy" id="1036778"/>
    <lineage>
        <taxon>Bacteria</taxon>
        <taxon>Pseudomonadati</taxon>
        <taxon>Pseudomonadota</taxon>
        <taxon>Alphaproteobacteria</taxon>
        <taxon>Hyphomicrobiales</taxon>
        <taxon>Boseaceae</taxon>
        <taxon>Bosea</taxon>
    </lineage>
</organism>
<evidence type="ECO:0000313" key="9">
    <source>
        <dbReference type="EMBL" id="SEG41703.1"/>
    </source>
</evidence>
<reference evidence="9 10" key="1">
    <citation type="submission" date="2016-10" db="EMBL/GenBank/DDBJ databases">
        <authorList>
            <person name="de Groot N.N."/>
        </authorList>
    </citation>
    <scope>NUCLEOTIDE SEQUENCE [LARGE SCALE GENOMIC DNA]</scope>
    <source>
        <strain evidence="9 10">DSM 26656</strain>
    </source>
</reference>
<feature type="transmembrane region" description="Helical" evidence="7">
    <location>
        <begin position="133"/>
        <end position="156"/>
    </location>
</feature>
<dbReference type="AlphaFoldDB" id="A0A1H5ZYW5"/>
<gene>
    <name evidence="9" type="ORF">SAMN04488115_105107</name>
</gene>
<feature type="transmembrane region" description="Helical" evidence="7">
    <location>
        <begin position="12"/>
        <end position="31"/>
    </location>
</feature>
<dbReference type="GO" id="GO:0005886">
    <property type="term" value="C:plasma membrane"/>
    <property type="evidence" value="ECO:0007669"/>
    <property type="project" value="UniProtKB-SubCell"/>
</dbReference>
<comment type="subcellular location">
    <subcellularLocation>
        <location evidence="1 7">Cell membrane</location>
        <topology evidence="1 7">Multi-pass membrane protein</topology>
    </subcellularLocation>
</comment>
<keyword evidence="2 7" id="KW-0813">Transport</keyword>
<evidence type="ECO:0000313" key="10">
    <source>
        <dbReference type="Proteomes" id="UP000236743"/>
    </source>
</evidence>
<dbReference type="InterPro" id="IPR000515">
    <property type="entry name" value="MetI-like"/>
</dbReference>
<keyword evidence="10" id="KW-1185">Reference proteome</keyword>
<dbReference type="Pfam" id="PF19300">
    <property type="entry name" value="BPD_transp_1_N"/>
    <property type="match status" value="1"/>
</dbReference>
<feature type="transmembrane region" description="Helical" evidence="7">
    <location>
        <begin position="241"/>
        <end position="270"/>
    </location>
</feature>
<accession>A0A1H5ZYW5</accession>
<dbReference type="SUPFAM" id="SSF161098">
    <property type="entry name" value="MetI-like"/>
    <property type="match status" value="1"/>
</dbReference>
<keyword evidence="3" id="KW-1003">Cell membrane</keyword>
<dbReference type="GO" id="GO:0055085">
    <property type="term" value="P:transmembrane transport"/>
    <property type="evidence" value="ECO:0007669"/>
    <property type="project" value="InterPro"/>
</dbReference>
<evidence type="ECO:0000256" key="3">
    <source>
        <dbReference type="ARBA" id="ARBA00022475"/>
    </source>
</evidence>
<evidence type="ECO:0000256" key="7">
    <source>
        <dbReference type="RuleBase" id="RU363032"/>
    </source>
</evidence>
<feature type="transmembrane region" description="Helical" evidence="7">
    <location>
        <begin position="100"/>
        <end position="121"/>
    </location>
</feature>
<dbReference type="InterPro" id="IPR045621">
    <property type="entry name" value="BPD_transp_1_N"/>
</dbReference>
<evidence type="ECO:0000259" key="8">
    <source>
        <dbReference type="PROSITE" id="PS50928"/>
    </source>
</evidence>
<dbReference type="OrthoDB" id="9807402at2"/>
<evidence type="ECO:0000256" key="4">
    <source>
        <dbReference type="ARBA" id="ARBA00022692"/>
    </source>
</evidence>
<proteinExistence type="inferred from homology"/>
<evidence type="ECO:0000256" key="5">
    <source>
        <dbReference type="ARBA" id="ARBA00022989"/>
    </source>
</evidence>
<evidence type="ECO:0000256" key="6">
    <source>
        <dbReference type="ARBA" id="ARBA00023136"/>
    </source>
</evidence>
<evidence type="ECO:0000256" key="2">
    <source>
        <dbReference type="ARBA" id="ARBA00022448"/>
    </source>
</evidence>
<protein>
    <submittedName>
        <fullName evidence="9">Peptide/nickel transport system permease protein</fullName>
    </submittedName>
</protein>
<evidence type="ECO:0000256" key="1">
    <source>
        <dbReference type="ARBA" id="ARBA00004651"/>
    </source>
</evidence>
<dbReference type="Proteomes" id="UP000236743">
    <property type="component" value="Unassembled WGS sequence"/>
</dbReference>
<dbReference type="PROSITE" id="PS50928">
    <property type="entry name" value="ABC_TM1"/>
    <property type="match status" value="1"/>
</dbReference>
<feature type="transmembrane region" description="Helical" evidence="7">
    <location>
        <begin position="184"/>
        <end position="202"/>
    </location>
</feature>
<dbReference type="RefSeq" id="WP_103873020.1">
    <property type="nucleotide sequence ID" value="NZ_FNUY01000005.1"/>
</dbReference>
<feature type="domain" description="ABC transmembrane type-1" evidence="8">
    <location>
        <begin position="94"/>
        <end position="307"/>
    </location>
</feature>
<name>A0A1H5ZYW5_9HYPH</name>
<dbReference type="PANTHER" id="PTHR43163:SF2">
    <property type="entry name" value="ABC TRANSPORTER PERMEASE PROTEIN"/>
    <property type="match status" value="1"/>
</dbReference>
<dbReference type="PANTHER" id="PTHR43163">
    <property type="entry name" value="DIPEPTIDE TRANSPORT SYSTEM PERMEASE PROTEIN DPPB-RELATED"/>
    <property type="match status" value="1"/>
</dbReference>
<dbReference type="InterPro" id="IPR035906">
    <property type="entry name" value="MetI-like_sf"/>
</dbReference>
<dbReference type="EMBL" id="FNUY01000005">
    <property type="protein sequence ID" value="SEG41703.1"/>
    <property type="molecule type" value="Genomic_DNA"/>
</dbReference>
<dbReference type="Pfam" id="PF00528">
    <property type="entry name" value="BPD_transp_1"/>
    <property type="match status" value="1"/>
</dbReference>
<keyword evidence="4 7" id="KW-0812">Transmembrane</keyword>
<sequence>MLGHVTGRIAQALVVMLVMSMLVFVGVHAIGNPIDVLIGPDVSQDIRLETIARYGLDRPLYEQYFTFLGRILHGDFGRSFVFGMPVLDLILSRLPATLELTLSAVCGAALIGIPAGIYAGYRPDGFAAKIIMTVSILGFSVPTFWIGLVLIMTFAVELQWLPAGGRGDTVAVFGVEWSFLTLNGLSHLLLPALNLAFFKLALMTRLARAGTREAMLSDTVKFARAAGLSEWTVLRRHVLRLIAIPLVTVFGLEFASTLAFAVVTETIFSWPGIGKLIIDSITSLDRPVMVAYLMLVAFVFITINFLVDLAYVGLDPRLRKAGSR</sequence>
<dbReference type="Gene3D" id="1.10.3720.10">
    <property type="entry name" value="MetI-like"/>
    <property type="match status" value="1"/>
</dbReference>
<dbReference type="CDD" id="cd06261">
    <property type="entry name" value="TM_PBP2"/>
    <property type="match status" value="1"/>
</dbReference>
<feature type="transmembrane region" description="Helical" evidence="7">
    <location>
        <begin position="290"/>
        <end position="314"/>
    </location>
</feature>
<keyword evidence="6 7" id="KW-0472">Membrane</keyword>
<keyword evidence="5 7" id="KW-1133">Transmembrane helix</keyword>
<comment type="similarity">
    <text evidence="7">Belongs to the binding-protein-dependent transport system permease family.</text>
</comment>